<feature type="domain" description="Solute-binding protein family 3/N-terminal" evidence="3">
    <location>
        <begin position="28"/>
        <end position="260"/>
    </location>
</feature>
<organism evidence="4 6">
    <name type="scientific">Zooshikella ganghwensis</name>
    <dbReference type="NCBI Taxonomy" id="202772"/>
    <lineage>
        <taxon>Bacteria</taxon>
        <taxon>Pseudomonadati</taxon>
        <taxon>Pseudomonadota</taxon>
        <taxon>Gammaproteobacteria</taxon>
        <taxon>Oceanospirillales</taxon>
        <taxon>Zooshikellaceae</taxon>
        <taxon>Zooshikella</taxon>
    </lineage>
</organism>
<gene>
    <name evidence="5" type="ORF">B9G39_25905</name>
    <name evidence="4" type="ORF">B9G39_26765</name>
</gene>
<sequence>MWMNLIFVLLFLILQSARAEPIPVTLLGDHNYYPYSYVEHNKLKGLYPMIIRRVLSRMPHYHATLEGVPWKRGLKLLEKGKAFALFPPYKHEATRPYIAPYSTPLLAETVAVFCREEILTTSRLRWPEDYYGLTVGINLGFELGGDAFWVAVKDKKIELKEYGSNRLNLVKLLIAGQTDCYVNDRQAVLLSWNQLAQENCRSLEPVEEGAIVSVEYGHLGYTNQAPERYPYKADFVQAFDHEVEALQHSGELQQLIEAYWQRLMPTETNSHQR</sequence>
<evidence type="ECO:0000256" key="2">
    <source>
        <dbReference type="ARBA" id="ARBA00022729"/>
    </source>
</evidence>
<dbReference type="EMBL" id="NDXW01000003">
    <property type="protein sequence ID" value="RDH41828.1"/>
    <property type="molecule type" value="Genomic_DNA"/>
</dbReference>
<evidence type="ECO:0000313" key="4">
    <source>
        <dbReference type="EMBL" id="RDH41828.1"/>
    </source>
</evidence>
<protein>
    <submittedName>
        <fullName evidence="4">ABC transporter substrate-binding protein</fullName>
    </submittedName>
</protein>
<keyword evidence="2" id="KW-0732">Signal</keyword>
<evidence type="ECO:0000256" key="1">
    <source>
        <dbReference type="ARBA" id="ARBA00010333"/>
    </source>
</evidence>
<dbReference type="Gene3D" id="3.40.190.10">
    <property type="entry name" value="Periplasmic binding protein-like II"/>
    <property type="match status" value="2"/>
</dbReference>
<dbReference type="SUPFAM" id="SSF53850">
    <property type="entry name" value="Periplasmic binding protein-like II"/>
    <property type="match status" value="1"/>
</dbReference>
<evidence type="ECO:0000313" key="6">
    <source>
        <dbReference type="Proteomes" id="UP000257039"/>
    </source>
</evidence>
<dbReference type="Proteomes" id="UP000257039">
    <property type="component" value="Unassembled WGS sequence"/>
</dbReference>
<evidence type="ECO:0000259" key="3">
    <source>
        <dbReference type="Pfam" id="PF00497"/>
    </source>
</evidence>
<accession>A0A4P9VFF1</accession>
<comment type="similarity">
    <text evidence="1">Belongs to the bacterial solute-binding protein 3 family.</text>
</comment>
<dbReference type="InterPro" id="IPR001638">
    <property type="entry name" value="Solute-binding_3/MltF_N"/>
</dbReference>
<reference evidence="4 6" key="1">
    <citation type="submission" date="2017-04" db="EMBL/GenBank/DDBJ databases">
        <title>Draft genome sequence of Zooshikella ganghwensis VG4 isolated from Red Sea sediments.</title>
        <authorList>
            <person name="Rehman Z."/>
            <person name="Alam I."/>
            <person name="Kamau A."/>
            <person name="Bajic V."/>
            <person name="Leiknes T."/>
        </authorList>
    </citation>
    <scope>NUCLEOTIDE SEQUENCE [LARGE SCALE GENOMIC DNA]</scope>
    <source>
        <strain evidence="4 6">VG4</strain>
    </source>
</reference>
<name>A0A4P9VFF1_9GAMM</name>
<dbReference type="PANTHER" id="PTHR35936">
    <property type="entry name" value="MEMBRANE-BOUND LYTIC MUREIN TRANSGLYCOSYLASE F"/>
    <property type="match status" value="1"/>
</dbReference>
<dbReference type="PANTHER" id="PTHR35936:SF25">
    <property type="entry name" value="ABC TRANSPORTER SUBSTRATE-BINDING PROTEIN"/>
    <property type="match status" value="1"/>
</dbReference>
<dbReference type="EMBL" id="NDXW01000002">
    <property type="protein sequence ID" value="RDH41859.1"/>
    <property type="molecule type" value="Genomic_DNA"/>
</dbReference>
<proteinExistence type="inferred from homology"/>
<comment type="caution">
    <text evidence="4">The sequence shown here is derived from an EMBL/GenBank/DDBJ whole genome shotgun (WGS) entry which is preliminary data.</text>
</comment>
<dbReference type="Pfam" id="PF00497">
    <property type="entry name" value="SBP_bac_3"/>
    <property type="match status" value="1"/>
</dbReference>
<evidence type="ECO:0000313" key="5">
    <source>
        <dbReference type="EMBL" id="RDH41859.1"/>
    </source>
</evidence>
<keyword evidence="6" id="KW-1185">Reference proteome</keyword>
<dbReference type="AlphaFoldDB" id="A0A4P9VFF1"/>